<evidence type="ECO:0000313" key="3">
    <source>
        <dbReference type="EMBL" id="SAI69218.1"/>
    </source>
</evidence>
<name>A0A157QJ95_9BORD</name>
<dbReference type="AlphaFoldDB" id="A0A157QJ95"/>
<dbReference type="PATRIC" id="fig|123899.6.peg.1683"/>
<dbReference type="PIRSF" id="PIRSF017082">
    <property type="entry name" value="YflP"/>
    <property type="match status" value="1"/>
</dbReference>
<accession>A0A157QJ95</accession>
<dbReference type="GeneID" id="56591019"/>
<dbReference type="EMBL" id="LT546645">
    <property type="protein sequence ID" value="SAI69218.1"/>
    <property type="molecule type" value="Genomic_DNA"/>
</dbReference>
<dbReference type="Pfam" id="PF03401">
    <property type="entry name" value="TctC"/>
    <property type="match status" value="1"/>
</dbReference>
<dbReference type="RefSeq" id="WP_038854498.1">
    <property type="nucleotide sequence ID" value="NZ_CP016340.1"/>
</dbReference>
<proteinExistence type="inferred from homology"/>
<dbReference type="Proteomes" id="UP000076825">
    <property type="component" value="Chromosome 1"/>
</dbReference>
<dbReference type="OrthoDB" id="8651320at2"/>
<dbReference type="eggNOG" id="COG3181">
    <property type="taxonomic scope" value="Bacteria"/>
</dbReference>
<feature type="chain" id="PRO_5009816626" evidence="2">
    <location>
        <begin position="31"/>
        <end position="330"/>
    </location>
</feature>
<dbReference type="STRING" id="123899.SAMEA3906487_01696"/>
<dbReference type="InterPro" id="IPR005064">
    <property type="entry name" value="BUG"/>
</dbReference>
<reference evidence="3 4" key="1">
    <citation type="submission" date="2016-04" db="EMBL/GenBank/DDBJ databases">
        <authorList>
            <consortium name="Pathogen Informatics"/>
        </authorList>
    </citation>
    <scope>NUCLEOTIDE SEQUENCE [LARGE SCALE GENOMIC DNA]</scope>
    <source>
        <strain evidence="3 4">H044680328</strain>
    </source>
</reference>
<evidence type="ECO:0000256" key="1">
    <source>
        <dbReference type="ARBA" id="ARBA00006987"/>
    </source>
</evidence>
<dbReference type="CDD" id="cd13578">
    <property type="entry name" value="PBP2_Bug27"/>
    <property type="match status" value="1"/>
</dbReference>
<dbReference type="Gene3D" id="3.40.190.10">
    <property type="entry name" value="Periplasmic binding protein-like II"/>
    <property type="match status" value="1"/>
</dbReference>
<gene>
    <name evidence="3" type="ORF">SAMEA3906487_01696</name>
</gene>
<keyword evidence="2" id="KW-0732">Signal</keyword>
<dbReference type="InterPro" id="IPR042100">
    <property type="entry name" value="Bug_dom1"/>
</dbReference>
<dbReference type="KEGG" id="btrm:SAMEA390648701696"/>
<protein>
    <submittedName>
        <fullName evidence="3">Putattive exported protein</fullName>
    </submittedName>
</protein>
<feature type="signal peptide" evidence="2">
    <location>
        <begin position="1"/>
        <end position="30"/>
    </location>
</feature>
<keyword evidence="4" id="KW-1185">Reference proteome</keyword>
<comment type="similarity">
    <text evidence="1">Belongs to the UPF0065 (bug) family.</text>
</comment>
<dbReference type="PANTHER" id="PTHR42928:SF5">
    <property type="entry name" value="BLR1237 PROTEIN"/>
    <property type="match status" value="1"/>
</dbReference>
<dbReference type="SUPFAM" id="SSF53850">
    <property type="entry name" value="Periplasmic binding protein-like II"/>
    <property type="match status" value="1"/>
</dbReference>
<organism evidence="3 4">
    <name type="scientific">Bordetella trematum</name>
    <dbReference type="NCBI Taxonomy" id="123899"/>
    <lineage>
        <taxon>Bacteria</taxon>
        <taxon>Pseudomonadati</taxon>
        <taxon>Pseudomonadota</taxon>
        <taxon>Betaproteobacteria</taxon>
        <taxon>Burkholderiales</taxon>
        <taxon>Alcaligenaceae</taxon>
        <taxon>Bordetella</taxon>
    </lineage>
</organism>
<evidence type="ECO:0000313" key="4">
    <source>
        <dbReference type="Proteomes" id="UP000076825"/>
    </source>
</evidence>
<sequence length="330" mass="34399">MHSGSKKWWSGVAALSAFVMAMGAAPAAQAAYPEKPITLVVPFPAGGGVDLVARMLAQHMGQHNGANVVIENRPGAGGSIGVASVARSAPDGYTLVMGSPGNISIAPSAYPSLPYDPVKDLSAIGMAVQMPILLVAQPKASFNSVKELIAQGKEKPGSLTYGSGGTGTSLHLSGELLAHLAGLEAVHVPYKGSTPALTDLMGGRLDYMFVDTSAMPNVSAGKIRLLAVTAPQRSQLLPDTPTIAESGLPAYQTLNWYGLFAPAGVNPEAARWLRKALDEALADPELLKRLNAQMLEAPPAMTPAQFGEFVAEDVAKWRQLVNDAKLNLNG</sequence>
<evidence type="ECO:0000256" key="2">
    <source>
        <dbReference type="SAM" id="SignalP"/>
    </source>
</evidence>
<dbReference type="Gene3D" id="3.40.190.150">
    <property type="entry name" value="Bordetella uptake gene, domain 1"/>
    <property type="match status" value="1"/>
</dbReference>
<dbReference type="PANTHER" id="PTHR42928">
    <property type="entry name" value="TRICARBOXYLATE-BINDING PROTEIN"/>
    <property type="match status" value="1"/>
</dbReference>